<dbReference type="EMBL" id="CP048222">
    <property type="protein sequence ID" value="QHT68377.1"/>
    <property type="molecule type" value="Genomic_DNA"/>
</dbReference>
<name>A0A6C0GKA3_9BACT</name>
<dbReference type="RefSeq" id="WP_162444391.1">
    <property type="nucleotide sequence ID" value="NZ_CP048222.1"/>
</dbReference>
<sequence length="126" mass="14267">MKIKVNEGMDKPFLPDGRHLVEITHIDEGTSEHKGVPFFACRFENEQGFVIQRFYNSKAGMPIIASLFEAVDMPMQEGATIDTNKLKGKQLFITVEERTYEIPESDNERTLKQAVGFQSASQQANK</sequence>
<accession>A0A6C0GKA3</accession>
<reference evidence="1 2" key="1">
    <citation type="submission" date="2020-01" db="EMBL/GenBank/DDBJ databases">
        <authorList>
            <person name="Kim M.K."/>
        </authorList>
    </citation>
    <scope>NUCLEOTIDE SEQUENCE [LARGE SCALE GENOMIC DNA]</scope>
    <source>
        <strain evidence="1 2">172606-1</strain>
    </source>
</reference>
<organism evidence="1 2">
    <name type="scientific">Rhodocytophaga rosea</name>
    <dbReference type="NCBI Taxonomy" id="2704465"/>
    <lineage>
        <taxon>Bacteria</taxon>
        <taxon>Pseudomonadati</taxon>
        <taxon>Bacteroidota</taxon>
        <taxon>Cytophagia</taxon>
        <taxon>Cytophagales</taxon>
        <taxon>Rhodocytophagaceae</taxon>
        <taxon>Rhodocytophaga</taxon>
    </lineage>
</organism>
<evidence type="ECO:0000313" key="2">
    <source>
        <dbReference type="Proteomes" id="UP000480178"/>
    </source>
</evidence>
<dbReference type="KEGG" id="rhoz:GXP67_17880"/>
<dbReference type="AlphaFoldDB" id="A0A6C0GKA3"/>
<gene>
    <name evidence="1" type="ORF">GXP67_17880</name>
</gene>
<dbReference type="Proteomes" id="UP000480178">
    <property type="component" value="Chromosome"/>
</dbReference>
<protein>
    <submittedName>
        <fullName evidence="1">Uncharacterized protein</fullName>
    </submittedName>
</protein>
<proteinExistence type="predicted"/>
<keyword evidence="2" id="KW-1185">Reference proteome</keyword>
<evidence type="ECO:0000313" key="1">
    <source>
        <dbReference type="EMBL" id="QHT68377.1"/>
    </source>
</evidence>